<evidence type="ECO:0000256" key="8">
    <source>
        <dbReference type="ARBA" id="ARBA00022989"/>
    </source>
</evidence>
<sequence length="395" mass="46052">MMYHIALLLIAIKIIFIPLYHSTDFEVHRNWLAITHNLSTEQWYYEKTSEWTLDYPPLFAWLEYGLSYIAKYFDPEMIKVQNLNYESQLTIIFQRLSVIILDFLYILSAKSCSNLIGNGKLLVFVLLTTNPGLLMIDHIHFQYNGFLFAFLMFSISNMIQEKHLQAAVLFAVLLNLKHIYLYVAPAYIVYLLRTYCFTVSSTDGVHTAWYSFSMKNVIKLGITVVSVFVISFGPFIKHLPQVISRLFPFKRGLCHAYWAPNFWALYNFGDKLLHHSFKEFGKEVKINEASMTGGLVQEYEHAVLPSIRPSTTFILTLLTMIPALVKLWYLGADRMYRSVSFVRCLTICATCSFMFGWHVHEKAILMILIPLRKTRHALVAAKYRWGRISTRRRTR</sequence>
<comment type="subcellular location">
    <subcellularLocation>
        <location evidence="1 10">Endoplasmic reticulum membrane</location>
        <topology evidence="1 10">Multi-pass membrane protein</topology>
    </subcellularLocation>
</comment>
<dbReference type="EC" id="2.4.1.-" evidence="10"/>
<keyword evidence="6 10" id="KW-0812">Transmembrane</keyword>
<keyword evidence="4 10" id="KW-0328">Glycosyltransferase</keyword>
<feature type="transmembrane region" description="Helical" evidence="10">
    <location>
        <begin position="311"/>
        <end position="329"/>
    </location>
</feature>
<feature type="transmembrane region" description="Helical" evidence="10">
    <location>
        <begin position="5"/>
        <end position="21"/>
    </location>
</feature>
<evidence type="ECO:0000313" key="11">
    <source>
        <dbReference type="EMBL" id="CAH2063274.1"/>
    </source>
</evidence>
<keyword evidence="5 10" id="KW-0808">Transferase</keyword>
<evidence type="ECO:0000313" key="12">
    <source>
        <dbReference type="Proteomes" id="UP000837857"/>
    </source>
</evidence>
<feature type="transmembrane region" description="Helical" evidence="10">
    <location>
        <begin position="335"/>
        <end position="357"/>
    </location>
</feature>
<keyword evidence="8 10" id="KW-1133">Transmembrane helix</keyword>
<feature type="non-terminal residue" evidence="11">
    <location>
        <position position="1"/>
    </location>
</feature>
<dbReference type="PANTHER" id="PTHR12413">
    <property type="entry name" value="DOLICHYL GLYCOSYLTRANSFERASE"/>
    <property type="match status" value="1"/>
</dbReference>
<proteinExistence type="inferred from homology"/>
<dbReference type="PANTHER" id="PTHR12413:SF2">
    <property type="entry name" value="DOLICHYL PYROPHOSPHATE GLC1MAN9GLCNAC2 ALPHA-1,3-GLUCOSYLTRANSFERASE-RELATED"/>
    <property type="match status" value="1"/>
</dbReference>
<reference evidence="11" key="1">
    <citation type="submission" date="2022-03" db="EMBL/GenBank/DDBJ databases">
        <authorList>
            <person name="Martin H S."/>
        </authorList>
    </citation>
    <scope>NUCLEOTIDE SEQUENCE</scope>
</reference>
<keyword evidence="7 10" id="KW-0256">Endoplasmic reticulum</keyword>
<gene>
    <name evidence="11" type="ORF">IPOD504_LOCUS12448</name>
</gene>
<feature type="transmembrane region" description="Helical" evidence="10">
    <location>
        <begin position="89"/>
        <end position="107"/>
    </location>
</feature>
<comment type="similarity">
    <text evidence="3 10">Belongs to the ALG6/ALG8 glucosyltransferase family.</text>
</comment>
<dbReference type="InterPro" id="IPR004856">
    <property type="entry name" value="Glyco_trans_ALG6/ALG8"/>
</dbReference>
<evidence type="ECO:0000256" key="5">
    <source>
        <dbReference type="ARBA" id="ARBA00022679"/>
    </source>
</evidence>
<dbReference type="EMBL" id="OW152815">
    <property type="protein sequence ID" value="CAH2063274.1"/>
    <property type="molecule type" value="Genomic_DNA"/>
</dbReference>
<evidence type="ECO:0000256" key="2">
    <source>
        <dbReference type="ARBA" id="ARBA00004922"/>
    </source>
</evidence>
<organism evidence="11 12">
    <name type="scientific">Iphiclides podalirius</name>
    <name type="common">scarce swallowtail</name>
    <dbReference type="NCBI Taxonomy" id="110791"/>
    <lineage>
        <taxon>Eukaryota</taxon>
        <taxon>Metazoa</taxon>
        <taxon>Ecdysozoa</taxon>
        <taxon>Arthropoda</taxon>
        <taxon>Hexapoda</taxon>
        <taxon>Insecta</taxon>
        <taxon>Pterygota</taxon>
        <taxon>Neoptera</taxon>
        <taxon>Endopterygota</taxon>
        <taxon>Lepidoptera</taxon>
        <taxon>Glossata</taxon>
        <taxon>Ditrysia</taxon>
        <taxon>Papilionoidea</taxon>
        <taxon>Papilionidae</taxon>
        <taxon>Papilioninae</taxon>
        <taxon>Iphiclides</taxon>
    </lineage>
</organism>
<feature type="transmembrane region" description="Helical" evidence="10">
    <location>
        <begin position="217"/>
        <end position="236"/>
    </location>
</feature>
<dbReference type="Proteomes" id="UP000837857">
    <property type="component" value="Chromosome 3"/>
</dbReference>
<evidence type="ECO:0000256" key="10">
    <source>
        <dbReference type="RuleBase" id="RU363110"/>
    </source>
</evidence>
<keyword evidence="12" id="KW-1185">Reference proteome</keyword>
<evidence type="ECO:0000256" key="3">
    <source>
        <dbReference type="ARBA" id="ARBA00008715"/>
    </source>
</evidence>
<accession>A0ABN8IUD4</accession>
<evidence type="ECO:0000256" key="1">
    <source>
        <dbReference type="ARBA" id="ARBA00004477"/>
    </source>
</evidence>
<feature type="transmembrane region" description="Helical" evidence="10">
    <location>
        <begin position="119"/>
        <end position="136"/>
    </location>
</feature>
<evidence type="ECO:0000256" key="6">
    <source>
        <dbReference type="ARBA" id="ARBA00022692"/>
    </source>
</evidence>
<protein>
    <recommendedName>
        <fullName evidence="10">Alpha-1,3-glucosyltransferase</fullName>
        <ecNumber evidence="10">2.4.1.-</ecNumber>
    </recommendedName>
</protein>
<evidence type="ECO:0000256" key="4">
    <source>
        <dbReference type="ARBA" id="ARBA00022676"/>
    </source>
</evidence>
<evidence type="ECO:0000256" key="9">
    <source>
        <dbReference type="ARBA" id="ARBA00023136"/>
    </source>
</evidence>
<name>A0ABN8IUD4_9NEOP</name>
<feature type="transmembrane region" description="Helical" evidence="10">
    <location>
        <begin position="166"/>
        <end position="190"/>
    </location>
</feature>
<keyword evidence="9 10" id="KW-0472">Membrane</keyword>
<evidence type="ECO:0000256" key="7">
    <source>
        <dbReference type="ARBA" id="ARBA00022824"/>
    </source>
</evidence>
<comment type="pathway">
    <text evidence="2 10">Protein modification; protein glycosylation.</text>
</comment>
<comment type="caution">
    <text evidence="10">Lacks conserved residue(s) required for the propagation of feature annotation.</text>
</comment>
<dbReference type="Pfam" id="PF03155">
    <property type="entry name" value="Alg6_Alg8"/>
    <property type="match status" value="1"/>
</dbReference>